<dbReference type="AlphaFoldDB" id="A0A834HZP1"/>
<evidence type="ECO:0000313" key="2">
    <source>
        <dbReference type="Proteomes" id="UP000625711"/>
    </source>
</evidence>
<reference evidence="1" key="1">
    <citation type="submission" date="2020-08" db="EMBL/GenBank/DDBJ databases">
        <title>Genome sequencing and assembly of the red palm weevil Rhynchophorus ferrugineus.</title>
        <authorList>
            <person name="Dias G.B."/>
            <person name="Bergman C.M."/>
            <person name="Manee M."/>
        </authorList>
    </citation>
    <scope>NUCLEOTIDE SEQUENCE</scope>
    <source>
        <strain evidence="1">AA-2017</strain>
        <tissue evidence="1">Whole larva</tissue>
    </source>
</reference>
<accession>A0A834HZP1</accession>
<dbReference type="EMBL" id="JAACXV010014106">
    <property type="protein sequence ID" value="KAF7270379.1"/>
    <property type="molecule type" value="Genomic_DNA"/>
</dbReference>
<evidence type="ECO:0000313" key="1">
    <source>
        <dbReference type="EMBL" id="KAF7270379.1"/>
    </source>
</evidence>
<name>A0A834HZP1_RHYFE</name>
<organism evidence="1 2">
    <name type="scientific">Rhynchophorus ferrugineus</name>
    <name type="common">Red palm weevil</name>
    <name type="synonym">Curculio ferrugineus</name>
    <dbReference type="NCBI Taxonomy" id="354439"/>
    <lineage>
        <taxon>Eukaryota</taxon>
        <taxon>Metazoa</taxon>
        <taxon>Ecdysozoa</taxon>
        <taxon>Arthropoda</taxon>
        <taxon>Hexapoda</taxon>
        <taxon>Insecta</taxon>
        <taxon>Pterygota</taxon>
        <taxon>Neoptera</taxon>
        <taxon>Endopterygota</taxon>
        <taxon>Coleoptera</taxon>
        <taxon>Polyphaga</taxon>
        <taxon>Cucujiformia</taxon>
        <taxon>Curculionidae</taxon>
        <taxon>Dryophthorinae</taxon>
        <taxon>Rhynchophorus</taxon>
    </lineage>
</organism>
<proteinExistence type="predicted"/>
<keyword evidence="2" id="KW-1185">Reference proteome</keyword>
<protein>
    <submittedName>
        <fullName evidence="1">Uncharacterized protein</fullName>
    </submittedName>
</protein>
<dbReference type="Proteomes" id="UP000625711">
    <property type="component" value="Unassembled WGS sequence"/>
</dbReference>
<sequence length="204" mass="23492">MDYFFALLIYMEPIKYGTTVVINHGQGIKNESEAKQRFWSTATEVQVYHVRVRLFTWAAKHSNPIRAGFYGRGSRGELSLAQPAVLRSRRVIPPISSRLRHLKEAIGLTSRPPYLAAVLYGFLLRVYHRYVPSNQIFVPRWFAAFVAFENSCKVHLRFCFNRRTWPTPSSIYCCCLFVMDNVLFLLYSAPLGPGKCIEGYCPLK</sequence>
<gene>
    <name evidence="1" type="ORF">GWI33_016654</name>
</gene>
<comment type="caution">
    <text evidence="1">The sequence shown here is derived from an EMBL/GenBank/DDBJ whole genome shotgun (WGS) entry which is preliminary data.</text>
</comment>